<comment type="subunit">
    <text evidence="3 7">Monomer.</text>
</comment>
<dbReference type="InterPro" id="IPR022417">
    <property type="entry name" value="Porphobilin_deaminase_N"/>
</dbReference>
<comment type="similarity">
    <text evidence="2 7">Belongs to the HMBS family.</text>
</comment>
<evidence type="ECO:0000256" key="4">
    <source>
        <dbReference type="ARBA" id="ARBA00022679"/>
    </source>
</evidence>
<evidence type="ECO:0000259" key="8">
    <source>
        <dbReference type="Pfam" id="PF01379"/>
    </source>
</evidence>
<evidence type="ECO:0000313" key="10">
    <source>
        <dbReference type="EMBL" id="GGI96363.1"/>
    </source>
</evidence>
<dbReference type="PROSITE" id="PS00533">
    <property type="entry name" value="PORPHOBILINOGEN_DEAM"/>
    <property type="match status" value="1"/>
</dbReference>
<reference evidence="10" key="2">
    <citation type="submission" date="2020-09" db="EMBL/GenBank/DDBJ databases">
        <authorList>
            <person name="Sun Q."/>
            <person name="Ohkuma M."/>
        </authorList>
    </citation>
    <scope>NUCLEOTIDE SEQUENCE</scope>
    <source>
        <strain evidence="10">JCM 18487</strain>
    </source>
</reference>
<evidence type="ECO:0000256" key="3">
    <source>
        <dbReference type="ARBA" id="ARBA00011245"/>
    </source>
</evidence>
<dbReference type="Pfam" id="PF01379">
    <property type="entry name" value="Porphobil_deam"/>
    <property type="match status" value="1"/>
</dbReference>
<dbReference type="PRINTS" id="PR00151">
    <property type="entry name" value="PORPHBDMNASE"/>
</dbReference>
<evidence type="ECO:0000256" key="7">
    <source>
        <dbReference type="HAMAP-Rule" id="MF_00260"/>
    </source>
</evidence>
<evidence type="ECO:0000256" key="5">
    <source>
        <dbReference type="ARBA" id="ARBA00023244"/>
    </source>
</evidence>
<dbReference type="CDD" id="cd13646">
    <property type="entry name" value="PBP2_EcHMBS_like"/>
    <property type="match status" value="1"/>
</dbReference>
<dbReference type="Gene3D" id="3.30.160.40">
    <property type="entry name" value="Porphobilinogen deaminase, C-terminal domain"/>
    <property type="match status" value="1"/>
</dbReference>
<dbReference type="SUPFAM" id="SSF54782">
    <property type="entry name" value="Porphobilinogen deaminase (hydroxymethylbilane synthase), C-terminal domain"/>
    <property type="match status" value="1"/>
</dbReference>
<sequence length="305" mass="32214">MRVRVASRKSALALQQTRWVISSLAAHLPGWTFEVVPIVTQGDRMLDVSLAELGGKGLFVSEVEQALLDGRADIAVHSLKDVPAEVADGLALAGMPPREDPRDVLIARSAESLADLPPGARVGTSSLRRMALLRALRPDLRIEPLRGNIDTRLRKLAEDGFDAIVLAAAGLKRMGWADRISAYLDPELFTPAVGQGVLAVECRADDRVLCEALRRWTDGPTRTAAMAERALLAELAGGCQVPVGGYATVGPDGRIHLRGMVADREGTCVLRAEARGDNPFEVGRAVAAALQAQGAGGVIAAAQGG</sequence>
<evidence type="ECO:0000256" key="6">
    <source>
        <dbReference type="ARBA" id="ARBA00048169"/>
    </source>
</evidence>
<feature type="modified residue" description="S-(dipyrrolylmethanemethyl)cysteine" evidence="7">
    <location>
        <position position="239"/>
    </location>
</feature>
<comment type="function">
    <text evidence="1 7">Tetrapolymerization of the monopyrrole PBG into the hydroxymethylbilane pre-uroporphyrinogen in several discrete steps.</text>
</comment>
<dbReference type="GO" id="GO:0004418">
    <property type="term" value="F:hydroxymethylbilane synthase activity"/>
    <property type="evidence" value="ECO:0007669"/>
    <property type="project" value="UniProtKB-UniRule"/>
</dbReference>
<dbReference type="NCBIfam" id="TIGR00212">
    <property type="entry name" value="hemC"/>
    <property type="match status" value="1"/>
</dbReference>
<evidence type="ECO:0000313" key="11">
    <source>
        <dbReference type="Proteomes" id="UP000637695"/>
    </source>
</evidence>
<keyword evidence="11" id="KW-1185">Reference proteome</keyword>
<organism evidence="10 11">
    <name type="scientific">Alicyclobacillus cellulosilyticus</name>
    <dbReference type="NCBI Taxonomy" id="1003997"/>
    <lineage>
        <taxon>Bacteria</taxon>
        <taxon>Bacillati</taxon>
        <taxon>Bacillota</taxon>
        <taxon>Bacilli</taxon>
        <taxon>Bacillales</taxon>
        <taxon>Alicyclobacillaceae</taxon>
        <taxon>Alicyclobacillus</taxon>
    </lineage>
</organism>
<dbReference type="EC" id="2.5.1.61" evidence="7"/>
<gene>
    <name evidence="7 10" type="primary">hemC</name>
    <name evidence="10" type="ORF">GCM10010885_02520</name>
</gene>
<dbReference type="HAMAP" id="MF_00260">
    <property type="entry name" value="Porphobil_deam"/>
    <property type="match status" value="1"/>
</dbReference>
<dbReference type="PANTHER" id="PTHR11557">
    <property type="entry name" value="PORPHOBILINOGEN DEAMINASE"/>
    <property type="match status" value="1"/>
</dbReference>
<feature type="domain" description="Porphobilinogen deaminase C-terminal" evidence="9">
    <location>
        <begin position="224"/>
        <end position="290"/>
    </location>
</feature>
<dbReference type="GO" id="GO:0005737">
    <property type="term" value="C:cytoplasm"/>
    <property type="evidence" value="ECO:0007669"/>
    <property type="project" value="UniProtKB-UniRule"/>
</dbReference>
<dbReference type="RefSeq" id="WP_188880663.1">
    <property type="nucleotide sequence ID" value="NZ_BMOY01000002.1"/>
</dbReference>
<dbReference type="AlphaFoldDB" id="A0A917NFP3"/>
<dbReference type="GO" id="GO:0006782">
    <property type="term" value="P:protoporphyrinogen IX biosynthetic process"/>
    <property type="evidence" value="ECO:0007669"/>
    <property type="project" value="UniProtKB-UniRule"/>
</dbReference>
<comment type="caution">
    <text evidence="10">The sequence shown here is derived from an EMBL/GenBank/DDBJ whole genome shotgun (WGS) entry which is preliminary data.</text>
</comment>
<comment type="catalytic activity">
    <reaction evidence="6 7">
        <text>4 porphobilinogen + H2O = hydroxymethylbilane + 4 NH4(+)</text>
        <dbReference type="Rhea" id="RHEA:13185"/>
        <dbReference type="ChEBI" id="CHEBI:15377"/>
        <dbReference type="ChEBI" id="CHEBI:28938"/>
        <dbReference type="ChEBI" id="CHEBI:57845"/>
        <dbReference type="ChEBI" id="CHEBI:58126"/>
        <dbReference type="EC" id="2.5.1.61"/>
    </reaction>
</comment>
<proteinExistence type="inferred from homology"/>
<dbReference type="InterPro" id="IPR036803">
    <property type="entry name" value="Porphobilinogen_deaminase_C_sf"/>
</dbReference>
<evidence type="ECO:0000256" key="2">
    <source>
        <dbReference type="ARBA" id="ARBA00005638"/>
    </source>
</evidence>
<dbReference type="InterPro" id="IPR022419">
    <property type="entry name" value="Porphobilin_deaminase_cofac_BS"/>
</dbReference>
<dbReference type="PIRSF" id="PIRSF001438">
    <property type="entry name" value="4pyrrol_synth_OHMeBilane_synth"/>
    <property type="match status" value="1"/>
</dbReference>
<dbReference type="PANTHER" id="PTHR11557:SF0">
    <property type="entry name" value="PORPHOBILINOGEN DEAMINASE"/>
    <property type="match status" value="1"/>
</dbReference>
<dbReference type="SUPFAM" id="SSF53850">
    <property type="entry name" value="Periplasmic binding protein-like II"/>
    <property type="match status" value="1"/>
</dbReference>
<dbReference type="EMBL" id="BMOY01000002">
    <property type="protein sequence ID" value="GGI96363.1"/>
    <property type="molecule type" value="Genomic_DNA"/>
</dbReference>
<dbReference type="Gene3D" id="3.40.190.10">
    <property type="entry name" value="Periplasmic binding protein-like II"/>
    <property type="match status" value="2"/>
</dbReference>
<evidence type="ECO:0000259" key="9">
    <source>
        <dbReference type="Pfam" id="PF03900"/>
    </source>
</evidence>
<feature type="domain" description="Porphobilinogen deaminase N-terminal" evidence="8">
    <location>
        <begin position="3"/>
        <end position="208"/>
    </location>
</feature>
<protein>
    <recommendedName>
        <fullName evidence="7">Porphobilinogen deaminase</fullName>
        <shortName evidence="7">PBG</shortName>
        <ecNumber evidence="7">2.5.1.61</ecNumber>
    </recommendedName>
    <alternativeName>
        <fullName evidence="7">Hydroxymethylbilane synthase</fullName>
        <shortName evidence="7">HMBS</shortName>
    </alternativeName>
    <alternativeName>
        <fullName evidence="7">Pre-uroporphyrinogen synthase</fullName>
    </alternativeName>
</protein>
<dbReference type="FunFam" id="3.40.190.10:FF:000005">
    <property type="entry name" value="Porphobilinogen deaminase"/>
    <property type="match status" value="1"/>
</dbReference>
<accession>A0A917NFP3</accession>
<dbReference type="InterPro" id="IPR022418">
    <property type="entry name" value="Porphobilinogen_deaminase_C"/>
</dbReference>
<evidence type="ECO:0000256" key="1">
    <source>
        <dbReference type="ARBA" id="ARBA00002869"/>
    </source>
</evidence>
<dbReference type="InterPro" id="IPR000860">
    <property type="entry name" value="HemC"/>
</dbReference>
<comment type="miscellaneous">
    <text evidence="7">The porphobilinogen subunits are added to the dipyrromethane group.</text>
</comment>
<keyword evidence="4 7" id="KW-0808">Transferase</keyword>
<name>A0A917NFP3_9BACL</name>
<comment type="cofactor">
    <cofactor evidence="7">
        <name>dipyrromethane</name>
        <dbReference type="ChEBI" id="CHEBI:60342"/>
    </cofactor>
    <text evidence="7">Binds 1 dipyrromethane group covalently.</text>
</comment>
<dbReference type="Proteomes" id="UP000637695">
    <property type="component" value="Unassembled WGS sequence"/>
</dbReference>
<dbReference type="Pfam" id="PF03900">
    <property type="entry name" value="Porphobil_deamC"/>
    <property type="match status" value="1"/>
</dbReference>
<reference evidence="10" key="1">
    <citation type="journal article" date="2014" name="Int. J. Syst. Evol. Microbiol.">
        <title>Complete genome sequence of Corynebacterium casei LMG S-19264T (=DSM 44701T), isolated from a smear-ripened cheese.</title>
        <authorList>
            <consortium name="US DOE Joint Genome Institute (JGI-PGF)"/>
            <person name="Walter F."/>
            <person name="Albersmeier A."/>
            <person name="Kalinowski J."/>
            <person name="Ruckert C."/>
        </authorList>
    </citation>
    <scope>NUCLEOTIDE SEQUENCE</scope>
    <source>
        <strain evidence="10">JCM 18487</strain>
    </source>
</reference>
<keyword evidence="5 7" id="KW-0627">Porphyrin biosynthesis</keyword>